<keyword evidence="1" id="KW-0238">DNA-binding</keyword>
<protein>
    <submittedName>
        <fullName evidence="3">Predicted transcriptional regulator LiuR of leucine degradation pathway, MerR family</fullName>
    </submittedName>
</protein>
<sequence length="140" mass="16372">MLLVSENARQGDPAQEQFSISELSQEFDVTTRAIRFYEDEGLLEPHRQGRQRVYSSRDRVRLKLILRGKRLGFSLSEIGDIIDMYDSEPGEVGQLQYFIEKISVRRKTLKQQRNDIEVTLKELDGIEKQCRKSMTHLDQP</sequence>
<dbReference type="GO" id="GO:0003700">
    <property type="term" value="F:DNA-binding transcription factor activity"/>
    <property type="evidence" value="ECO:0007669"/>
    <property type="project" value="InterPro"/>
</dbReference>
<dbReference type="PANTHER" id="PTHR30204:SF58">
    <property type="entry name" value="HTH-TYPE TRANSCRIPTIONAL REGULATOR YFMP"/>
    <property type="match status" value="1"/>
</dbReference>
<dbReference type="SMART" id="SM00422">
    <property type="entry name" value="HTH_MERR"/>
    <property type="match status" value="1"/>
</dbReference>
<dbReference type="Pfam" id="PF13411">
    <property type="entry name" value="MerR_1"/>
    <property type="match status" value="1"/>
</dbReference>
<evidence type="ECO:0000256" key="1">
    <source>
        <dbReference type="ARBA" id="ARBA00023125"/>
    </source>
</evidence>
<feature type="domain" description="HTH merR-type" evidence="2">
    <location>
        <begin position="17"/>
        <end position="84"/>
    </location>
</feature>
<dbReference type="PANTHER" id="PTHR30204">
    <property type="entry name" value="REDOX-CYCLING DRUG-SENSING TRANSCRIPTIONAL ACTIVATOR SOXR"/>
    <property type="match status" value="1"/>
</dbReference>
<evidence type="ECO:0000313" key="3">
    <source>
        <dbReference type="EMBL" id="CUS55293.1"/>
    </source>
</evidence>
<organism evidence="3">
    <name type="scientific">hydrothermal vent metagenome</name>
    <dbReference type="NCBI Taxonomy" id="652676"/>
    <lineage>
        <taxon>unclassified sequences</taxon>
        <taxon>metagenomes</taxon>
        <taxon>ecological metagenomes</taxon>
    </lineage>
</organism>
<dbReference type="EMBL" id="CZRL01000132">
    <property type="protein sequence ID" value="CUS55293.1"/>
    <property type="molecule type" value="Genomic_DNA"/>
</dbReference>
<gene>
    <name evidence="3" type="ORF">MGWOODY_XGa1589</name>
</gene>
<dbReference type="InterPro" id="IPR009061">
    <property type="entry name" value="DNA-bd_dom_put_sf"/>
</dbReference>
<reference evidence="3" key="1">
    <citation type="submission" date="2015-10" db="EMBL/GenBank/DDBJ databases">
        <authorList>
            <person name="Gilbert D.G."/>
        </authorList>
    </citation>
    <scope>NUCLEOTIDE SEQUENCE</scope>
</reference>
<dbReference type="AlphaFoldDB" id="A0A160TWC9"/>
<dbReference type="InterPro" id="IPR047057">
    <property type="entry name" value="MerR_fam"/>
</dbReference>
<dbReference type="Gene3D" id="1.10.1660.10">
    <property type="match status" value="1"/>
</dbReference>
<dbReference type="GO" id="GO:0003677">
    <property type="term" value="F:DNA binding"/>
    <property type="evidence" value="ECO:0007669"/>
    <property type="project" value="UniProtKB-KW"/>
</dbReference>
<dbReference type="SUPFAM" id="SSF46955">
    <property type="entry name" value="Putative DNA-binding domain"/>
    <property type="match status" value="1"/>
</dbReference>
<dbReference type="CDD" id="cd04776">
    <property type="entry name" value="HTH_GnyR"/>
    <property type="match status" value="1"/>
</dbReference>
<name>A0A160TWC9_9ZZZZ</name>
<proteinExistence type="predicted"/>
<dbReference type="PROSITE" id="PS50937">
    <property type="entry name" value="HTH_MERR_2"/>
    <property type="match status" value="1"/>
</dbReference>
<evidence type="ECO:0000259" key="2">
    <source>
        <dbReference type="PROSITE" id="PS50937"/>
    </source>
</evidence>
<accession>A0A160TWC9</accession>
<dbReference type="InterPro" id="IPR000551">
    <property type="entry name" value="MerR-type_HTH_dom"/>
</dbReference>